<dbReference type="Pfam" id="PF04657">
    <property type="entry name" value="DMT_YdcZ"/>
    <property type="match status" value="1"/>
</dbReference>
<reference evidence="2 3" key="1">
    <citation type="submission" date="2018-04" db="EMBL/GenBank/DDBJ databases">
        <title>Pelagivirga bohaiensis gen. nov., sp. nov., a bacterium isolated from the Bohai Sea.</title>
        <authorList>
            <person name="Ji X."/>
        </authorList>
    </citation>
    <scope>NUCLEOTIDE SEQUENCE [LARGE SCALE GENOMIC DNA]</scope>
    <source>
        <strain evidence="2 3">BH-SD19</strain>
    </source>
</reference>
<evidence type="ECO:0000313" key="3">
    <source>
        <dbReference type="Proteomes" id="UP000244446"/>
    </source>
</evidence>
<feature type="transmembrane region" description="Helical" evidence="1">
    <location>
        <begin position="96"/>
        <end position="115"/>
    </location>
</feature>
<sequence>MGNQILAASVLMAIAGGMVASQAPINAALGRGIASPIGAATLSFGVGFVILVVATLLMGDGPNLLRVTKVPVWMLIGGALGAVYVVAALWSVPKLGVLTTTTLMIFGQMGAALLLDHLGAFGVAQSSISPMRILSAGLVAVGVILSRW</sequence>
<dbReference type="GO" id="GO:0005886">
    <property type="term" value="C:plasma membrane"/>
    <property type="evidence" value="ECO:0007669"/>
    <property type="project" value="TreeGrafter"/>
</dbReference>
<proteinExistence type="predicted"/>
<feature type="transmembrane region" description="Helical" evidence="1">
    <location>
        <begin position="70"/>
        <end position="90"/>
    </location>
</feature>
<organism evidence="2 3">
    <name type="scientific">Pelagivirga sediminicola</name>
    <dbReference type="NCBI Taxonomy" id="2170575"/>
    <lineage>
        <taxon>Bacteria</taxon>
        <taxon>Pseudomonadati</taxon>
        <taxon>Pseudomonadota</taxon>
        <taxon>Alphaproteobacteria</taxon>
        <taxon>Rhodobacterales</taxon>
        <taxon>Paracoccaceae</taxon>
        <taxon>Pelagivirga</taxon>
    </lineage>
</organism>
<dbReference type="OrthoDB" id="370053at2"/>
<gene>
    <name evidence="2" type="ORF">DC366_01760</name>
</gene>
<feature type="transmembrane region" description="Helical" evidence="1">
    <location>
        <begin position="37"/>
        <end position="58"/>
    </location>
</feature>
<keyword evidence="1" id="KW-1133">Transmembrane helix</keyword>
<dbReference type="AlphaFoldDB" id="A0A2T7GBB9"/>
<dbReference type="EMBL" id="QCYH01000001">
    <property type="protein sequence ID" value="PVA11711.1"/>
    <property type="molecule type" value="Genomic_DNA"/>
</dbReference>
<comment type="caution">
    <text evidence="2">The sequence shown here is derived from an EMBL/GenBank/DDBJ whole genome shotgun (WGS) entry which is preliminary data.</text>
</comment>
<dbReference type="PANTHER" id="PTHR34821">
    <property type="entry name" value="INNER MEMBRANE PROTEIN YDCZ"/>
    <property type="match status" value="1"/>
</dbReference>
<dbReference type="RefSeq" id="WP_108690455.1">
    <property type="nucleotide sequence ID" value="NZ_QCYH01000001.1"/>
</dbReference>
<name>A0A2T7GBB9_9RHOB</name>
<evidence type="ECO:0000313" key="2">
    <source>
        <dbReference type="EMBL" id="PVA11711.1"/>
    </source>
</evidence>
<keyword evidence="1" id="KW-0812">Transmembrane</keyword>
<keyword evidence="1" id="KW-0472">Membrane</keyword>
<dbReference type="Proteomes" id="UP000244446">
    <property type="component" value="Unassembled WGS sequence"/>
</dbReference>
<protein>
    <submittedName>
        <fullName evidence="2">EamA-like transporter family protein</fullName>
    </submittedName>
</protein>
<dbReference type="InterPro" id="IPR006750">
    <property type="entry name" value="YdcZ"/>
</dbReference>
<dbReference type="PANTHER" id="PTHR34821:SF2">
    <property type="entry name" value="INNER MEMBRANE PROTEIN YDCZ"/>
    <property type="match status" value="1"/>
</dbReference>
<accession>A0A2T7GBB9</accession>
<evidence type="ECO:0000256" key="1">
    <source>
        <dbReference type="SAM" id="Phobius"/>
    </source>
</evidence>
<keyword evidence="3" id="KW-1185">Reference proteome</keyword>